<dbReference type="PROSITE" id="PS51900">
    <property type="entry name" value="CB"/>
    <property type="match status" value="1"/>
</dbReference>
<dbReference type="InterPro" id="IPR013762">
    <property type="entry name" value="Integrase-like_cat_sf"/>
</dbReference>
<dbReference type="AlphaFoldDB" id="A0A1H3NZX3"/>
<dbReference type="EMBL" id="FNPF01000037">
    <property type="protein sequence ID" value="SDY93739.1"/>
    <property type="molecule type" value="Genomic_DNA"/>
</dbReference>
<evidence type="ECO:0000313" key="9">
    <source>
        <dbReference type="Proteomes" id="UP000199286"/>
    </source>
</evidence>
<evidence type="ECO:0000256" key="4">
    <source>
        <dbReference type="ARBA" id="ARBA00023172"/>
    </source>
</evidence>
<evidence type="ECO:0000256" key="1">
    <source>
        <dbReference type="ARBA" id="ARBA00008857"/>
    </source>
</evidence>
<gene>
    <name evidence="8" type="ORF">SAMN05444340_1378</name>
</gene>
<dbReference type="GO" id="GO:0006310">
    <property type="term" value="P:DNA recombination"/>
    <property type="evidence" value="ECO:0007669"/>
    <property type="project" value="UniProtKB-KW"/>
</dbReference>
<dbReference type="Pfam" id="PF20172">
    <property type="entry name" value="DUF6538"/>
    <property type="match status" value="1"/>
</dbReference>
<evidence type="ECO:0000259" key="7">
    <source>
        <dbReference type="PROSITE" id="PS51900"/>
    </source>
</evidence>
<dbReference type="PANTHER" id="PTHR30629">
    <property type="entry name" value="PROPHAGE INTEGRASE"/>
    <property type="match status" value="1"/>
</dbReference>
<dbReference type="Gene3D" id="1.10.443.10">
    <property type="entry name" value="Intergrase catalytic core"/>
    <property type="match status" value="1"/>
</dbReference>
<keyword evidence="2" id="KW-0229">DNA integration</keyword>
<keyword evidence="3 5" id="KW-0238">DNA-binding</keyword>
<feature type="domain" description="Core-binding (CB)" evidence="7">
    <location>
        <begin position="185"/>
        <end position="263"/>
    </location>
</feature>
<dbReference type="InterPro" id="IPR044068">
    <property type="entry name" value="CB"/>
</dbReference>
<dbReference type="InterPro" id="IPR011010">
    <property type="entry name" value="DNA_brk_join_enz"/>
</dbReference>
<organism evidence="8 9">
    <name type="scientific">Citreimonas salinaria</name>
    <dbReference type="NCBI Taxonomy" id="321339"/>
    <lineage>
        <taxon>Bacteria</taxon>
        <taxon>Pseudomonadati</taxon>
        <taxon>Pseudomonadota</taxon>
        <taxon>Alphaproteobacteria</taxon>
        <taxon>Rhodobacterales</taxon>
        <taxon>Roseobacteraceae</taxon>
        <taxon>Citreimonas</taxon>
    </lineage>
</organism>
<dbReference type="PROSITE" id="PS51898">
    <property type="entry name" value="TYR_RECOMBINASE"/>
    <property type="match status" value="1"/>
</dbReference>
<evidence type="ECO:0000256" key="3">
    <source>
        <dbReference type="ARBA" id="ARBA00023125"/>
    </source>
</evidence>
<comment type="similarity">
    <text evidence="1">Belongs to the 'phage' integrase family.</text>
</comment>
<name>A0A1H3NZX3_9RHOB</name>
<reference evidence="8 9" key="1">
    <citation type="submission" date="2016-10" db="EMBL/GenBank/DDBJ databases">
        <authorList>
            <person name="de Groot N.N."/>
        </authorList>
    </citation>
    <scope>NUCLEOTIDE SEQUENCE [LARGE SCALE GENOMIC DNA]</scope>
    <source>
        <strain evidence="8 9">DSM 26880</strain>
    </source>
</reference>
<evidence type="ECO:0000256" key="5">
    <source>
        <dbReference type="PROSITE-ProRule" id="PRU01248"/>
    </source>
</evidence>
<dbReference type="GO" id="GO:0003677">
    <property type="term" value="F:DNA binding"/>
    <property type="evidence" value="ECO:0007669"/>
    <property type="project" value="UniProtKB-UniRule"/>
</dbReference>
<keyword evidence="4" id="KW-0233">DNA recombination</keyword>
<dbReference type="STRING" id="321339.SAMN05444340_1378"/>
<dbReference type="SUPFAM" id="SSF56349">
    <property type="entry name" value="DNA breaking-rejoining enzymes"/>
    <property type="match status" value="1"/>
</dbReference>
<dbReference type="InterPro" id="IPR002104">
    <property type="entry name" value="Integrase_catalytic"/>
</dbReference>
<dbReference type="PANTHER" id="PTHR30629:SF2">
    <property type="entry name" value="PROPHAGE INTEGRASE INTS-RELATED"/>
    <property type="match status" value="1"/>
</dbReference>
<accession>A0A1H3NZX3</accession>
<evidence type="ECO:0000256" key="2">
    <source>
        <dbReference type="ARBA" id="ARBA00022908"/>
    </source>
</evidence>
<dbReference type="Proteomes" id="UP000199286">
    <property type="component" value="Unassembled WGS sequence"/>
</dbReference>
<evidence type="ECO:0008006" key="10">
    <source>
        <dbReference type="Google" id="ProtNLM"/>
    </source>
</evidence>
<proteinExistence type="inferred from homology"/>
<dbReference type="Gene3D" id="1.10.150.130">
    <property type="match status" value="1"/>
</dbReference>
<dbReference type="Pfam" id="PF13102">
    <property type="entry name" value="Phage_int_SAM_5"/>
    <property type="match status" value="1"/>
</dbReference>
<dbReference type="OrthoDB" id="7222937at2"/>
<dbReference type="InterPro" id="IPR050808">
    <property type="entry name" value="Phage_Integrase"/>
</dbReference>
<protein>
    <recommendedName>
        <fullName evidence="10">Phage integrase family protein</fullName>
    </recommendedName>
</protein>
<dbReference type="RefSeq" id="WP_143042389.1">
    <property type="nucleotide sequence ID" value="NZ_FNPF01000037.1"/>
</dbReference>
<dbReference type="GO" id="GO:0015074">
    <property type="term" value="P:DNA integration"/>
    <property type="evidence" value="ECO:0007669"/>
    <property type="project" value="UniProtKB-KW"/>
</dbReference>
<evidence type="ECO:0000313" key="8">
    <source>
        <dbReference type="EMBL" id="SDY93739.1"/>
    </source>
</evidence>
<feature type="domain" description="Tyr recombinase" evidence="6">
    <location>
        <begin position="286"/>
        <end position="472"/>
    </location>
</feature>
<evidence type="ECO:0000259" key="6">
    <source>
        <dbReference type="PROSITE" id="PS51898"/>
    </source>
</evidence>
<dbReference type="InterPro" id="IPR010998">
    <property type="entry name" value="Integrase_recombinase_N"/>
</dbReference>
<dbReference type="InterPro" id="IPR046668">
    <property type="entry name" value="DUF6538"/>
</dbReference>
<sequence>MDWHPATVSRRGNRQYISVTVPPEAVEAVGRDQIKKSARTTDRQIAERRKHDIEAQIRHEILEAVARHRAVAEDSAYQRAVNALRLRGKTYTMEYDAKFNDVFERHFEEPPRNESELRLVQEAMSKRLEEYSGGDIKVVKQLLERHQGQIPDRIKLQEIVDHGLSEARAGCGIRESVETLNSFLPQVEIAAEEAVERGTMKRKSARQRAKHIRHFISVVGDLELREVTARHAYEYAEEMSDGYGNSTIKSRISDVRILLDQAVKKGLLPHNPFIHLKLTEYGKRGRHYDPLNEAQLVEMFSAPAVPLVVKRLWAILICTGMRLDEAATLRPKQVKENDQGVRYFDLRHAAVKNEAGKRRVPISATLEPLVDQLMLERADKDTLFDFEVNDDGKTSASRLCVYWMGKLDLARLGDNEDGWYVTHSLRGTCKDKFRDAGVSPEVSNWIHGHDLGGVSRAYGHGPSLSVLREAVDKLKHPYLAPILDEIAQRNE</sequence>
<dbReference type="InterPro" id="IPR025269">
    <property type="entry name" value="SAM-like_dom"/>
</dbReference>
<keyword evidence="9" id="KW-1185">Reference proteome</keyword>